<dbReference type="Proteomes" id="UP000019116">
    <property type="component" value="Chromosome 4A"/>
</dbReference>
<organism evidence="1">
    <name type="scientific">Triticum aestivum</name>
    <name type="common">Wheat</name>
    <dbReference type="NCBI Taxonomy" id="4565"/>
    <lineage>
        <taxon>Eukaryota</taxon>
        <taxon>Viridiplantae</taxon>
        <taxon>Streptophyta</taxon>
        <taxon>Embryophyta</taxon>
        <taxon>Tracheophyta</taxon>
        <taxon>Spermatophyta</taxon>
        <taxon>Magnoliopsida</taxon>
        <taxon>Liliopsida</taxon>
        <taxon>Poales</taxon>
        <taxon>Poaceae</taxon>
        <taxon>BOP clade</taxon>
        <taxon>Pooideae</taxon>
        <taxon>Triticodae</taxon>
        <taxon>Triticeae</taxon>
        <taxon>Triticinae</taxon>
        <taxon>Triticum</taxon>
    </lineage>
</organism>
<keyword evidence="2" id="KW-1185">Reference proteome</keyword>
<reference evidence="1" key="2">
    <citation type="submission" date="2018-10" db="UniProtKB">
        <authorList>
            <consortium name="EnsemblPlants"/>
        </authorList>
    </citation>
    <scope>IDENTIFICATION</scope>
</reference>
<dbReference type="AlphaFoldDB" id="A0A3B6I357"/>
<evidence type="ECO:0000313" key="1">
    <source>
        <dbReference type="EnsemblPlants" id="TraesCS4A02G367000.1.cds1"/>
    </source>
</evidence>
<reference evidence="1" key="1">
    <citation type="submission" date="2018-08" db="EMBL/GenBank/DDBJ databases">
        <authorList>
            <person name="Rossello M."/>
        </authorList>
    </citation>
    <scope>NUCLEOTIDE SEQUENCE [LARGE SCALE GENOMIC DNA]</scope>
    <source>
        <strain evidence="1">cv. Chinese Spring</strain>
    </source>
</reference>
<dbReference type="Gramene" id="TraesROB_scaffold_168204_01G000200.1">
    <property type="protein sequence ID" value="TraesROB_scaffold_168204_01G000200.1"/>
    <property type="gene ID" value="TraesROB_scaffold_168204_01G000200"/>
</dbReference>
<protein>
    <submittedName>
        <fullName evidence="1">Uncharacterized protein</fullName>
    </submittedName>
</protein>
<dbReference type="Gramene" id="TraesCS4A02G367000.1">
    <property type="protein sequence ID" value="TraesCS4A02G367000.1.cds1"/>
    <property type="gene ID" value="TraesCS4A02G367000"/>
</dbReference>
<accession>A0A3B6I357</accession>
<proteinExistence type="predicted"/>
<evidence type="ECO:0000313" key="2">
    <source>
        <dbReference type="Proteomes" id="UP000019116"/>
    </source>
</evidence>
<name>A0A3B6I357_WHEAT</name>
<dbReference type="Gramene" id="TraesCS4A03G0905600.1">
    <property type="protein sequence ID" value="TraesCS4A03G0905600.1.CDS1"/>
    <property type="gene ID" value="TraesCS4A03G0905600"/>
</dbReference>
<dbReference type="EnsemblPlants" id="TraesCS4A02G367000.1">
    <property type="protein sequence ID" value="TraesCS4A02G367000.1.cds1"/>
    <property type="gene ID" value="TraesCS4A02G367000"/>
</dbReference>
<sequence>MAGLVISKAGGGFSITKSCASGRPKAVAAGRPKVTPAARAAELLVCRTLCIVKDGQDVTAAALDAFAKRFKEHLPPDVIVAMRGLFKLDYNSATGMEEAFIAHGGDGALDLESNDDGIVAQLANA</sequence>
<dbReference type="OMA" id="VCRTLCI"/>
<dbReference type="OrthoDB" id="714487at2759"/>